<reference evidence="1 2" key="1">
    <citation type="submission" date="2019-03" db="EMBL/GenBank/DDBJ databases">
        <title>Diversity of the mouse oral microbiome.</title>
        <authorList>
            <person name="Joseph S."/>
            <person name="Aduse-Opoku J."/>
            <person name="Curtis M."/>
            <person name="Wade W."/>
            <person name="Hashim A."/>
        </authorList>
    </citation>
    <scope>NUCLEOTIDE SEQUENCE [LARGE SCALE GENOMIC DNA]</scope>
    <source>
        <strain evidence="2">irhom_31</strain>
    </source>
</reference>
<dbReference type="InterPro" id="IPR021145">
    <property type="entry name" value="Portal_protein_SPP1_Gp6-like"/>
</dbReference>
<protein>
    <submittedName>
        <fullName evidence="1">Phage portal protein</fullName>
    </submittedName>
</protein>
<comment type="caution">
    <text evidence="1">The sequence shown here is derived from an EMBL/GenBank/DDBJ whole genome shotgun (WGS) entry which is preliminary data.</text>
</comment>
<proteinExistence type="predicted"/>
<accession>A0A4Y9F1H5</accession>
<dbReference type="RefSeq" id="WP_135013828.1">
    <property type="nucleotide sequence ID" value="NZ_JADGLK010000055.1"/>
</dbReference>
<evidence type="ECO:0000313" key="2">
    <source>
        <dbReference type="Proteomes" id="UP000297951"/>
    </source>
</evidence>
<dbReference type="EMBL" id="SPQC01000055">
    <property type="protein sequence ID" value="TFU20530.1"/>
    <property type="molecule type" value="Genomic_DNA"/>
</dbReference>
<dbReference type="Proteomes" id="UP000297951">
    <property type="component" value="Unassembled WGS sequence"/>
</dbReference>
<name>A0A4Y9F1H5_9MICC</name>
<evidence type="ECO:0000313" key="1">
    <source>
        <dbReference type="EMBL" id="TFU20530.1"/>
    </source>
</evidence>
<dbReference type="Pfam" id="PF05133">
    <property type="entry name" value="SPP1_portal"/>
    <property type="match status" value="1"/>
</dbReference>
<gene>
    <name evidence="1" type="ORF">E4U03_11280</name>
</gene>
<dbReference type="AlphaFoldDB" id="A0A4Y9F1H5"/>
<dbReference type="OrthoDB" id="1780383at2"/>
<sequence length="418" mass="45717">MSHESMLEMVRTPPKFDIYENYYSGEVNLQQLGISLPPEARVLEMSVMWPKLAIDVLVESLVLEGFTVGEGAAPDEIHRIFQANNFDTKWPLAMTEALVQRRSYVVVGGAENGSDPLISVHSPKGFAVRRDHFGRIVEALRKYKNGSDEYTAHYLPGVTTWRKCINGKWAILDSKNTGLDRVPVVELTNRVRAEGDGYSELEAIADICDAASRSLINLQVAQEMLSMPLRYLFGDGADEEKIDQFGNAVSKLDVYWGHLITGPAGSSAGSLDGASLEPIISAFKLYAQQVSAMTGIPPFMLGITADSNPTSAEAMQVAKDRLVTRAMQKQNLFGDAAEDIARLCLEAAGHSADGLETLEARWRDPSVASPAARNAQILQAQAQGIITKETAREFLGLSPEQLARENIYDTNSRAVLGQ</sequence>
<organism evidence="1 2">
    <name type="scientific">Rothia nasimurium</name>
    <dbReference type="NCBI Taxonomy" id="85336"/>
    <lineage>
        <taxon>Bacteria</taxon>
        <taxon>Bacillati</taxon>
        <taxon>Actinomycetota</taxon>
        <taxon>Actinomycetes</taxon>
        <taxon>Micrococcales</taxon>
        <taxon>Micrococcaceae</taxon>
        <taxon>Rothia</taxon>
    </lineage>
</organism>